<accession>A0A250IHX3</accession>
<evidence type="ECO:0000313" key="1">
    <source>
        <dbReference type="EMBL" id="ATB31345.1"/>
    </source>
</evidence>
<dbReference type="Gene3D" id="1.25.40.10">
    <property type="entry name" value="Tetratricopeptide repeat domain"/>
    <property type="match status" value="1"/>
</dbReference>
<gene>
    <name evidence="1" type="ORF">MEBOL_004807</name>
</gene>
<sequence>MYTDATSFLPEELPRFALELLVSLVLVFPWFWARAQGALVRGVFVLHYRWGMARAVFWLVRGLEILPLSEPIRSHLRRLRTSIHESLGKTEVAVAGARELAAHARADGCWSCANGAVNAFINAGLYEEALRFDEPLEAVLKEGRFLDASRLLVHFNLVEADYNLGDWDAARQRLERMKDLVRSDPLMWNFFPIQHAWILAHTGRGEEALGALDAVDVRHVPRPYWSELHYTRAAALLALDRYEDARREAELGMDAARRASSHRNGLFLRGRIALAAGHTEEALRLFEEGANHRYKGQGGDALRVWAEGLERLGRREEARAVWRLVLERDPQSGAARDVASRLHSSSSAA</sequence>
<dbReference type="RefSeq" id="WP_095979685.1">
    <property type="nucleotide sequence ID" value="NZ_CP022163.1"/>
</dbReference>
<organism evidence="1 2">
    <name type="scientific">Melittangium boletus DSM 14713</name>
    <dbReference type="NCBI Taxonomy" id="1294270"/>
    <lineage>
        <taxon>Bacteria</taxon>
        <taxon>Pseudomonadati</taxon>
        <taxon>Myxococcota</taxon>
        <taxon>Myxococcia</taxon>
        <taxon>Myxococcales</taxon>
        <taxon>Cystobacterineae</taxon>
        <taxon>Archangiaceae</taxon>
        <taxon>Melittangium</taxon>
    </lineage>
</organism>
<dbReference type="EMBL" id="CP022163">
    <property type="protein sequence ID" value="ATB31345.1"/>
    <property type="molecule type" value="Genomic_DNA"/>
</dbReference>
<proteinExistence type="predicted"/>
<keyword evidence="2" id="KW-1185">Reference proteome</keyword>
<dbReference type="KEGG" id="mbd:MEBOL_004807"/>
<dbReference type="Proteomes" id="UP000217289">
    <property type="component" value="Chromosome"/>
</dbReference>
<dbReference type="AlphaFoldDB" id="A0A250IHX3"/>
<reference evidence="1 2" key="1">
    <citation type="submission" date="2017-06" db="EMBL/GenBank/DDBJ databases">
        <authorList>
            <person name="Kim H.J."/>
            <person name="Triplett B.A."/>
        </authorList>
    </citation>
    <scope>NUCLEOTIDE SEQUENCE [LARGE SCALE GENOMIC DNA]</scope>
    <source>
        <strain evidence="1 2">DSM 14713</strain>
    </source>
</reference>
<protein>
    <recommendedName>
        <fullName evidence="3">Tetratricopeptide repeat protein</fullName>
    </recommendedName>
</protein>
<evidence type="ECO:0008006" key="3">
    <source>
        <dbReference type="Google" id="ProtNLM"/>
    </source>
</evidence>
<dbReference type="InterPro" id="IPR011990">
    <property type="entry name" value="TPR-like_helical_dom_sf"/>
</dbReference>
<name>A0A250IHX3_9BACT</name>
<dbReference type="SUPFAM" id="SSF48452">
    <property type="entry name" value="TPR-like"/>
    <property type="match status" value="2"/>
</dbReference>
<dbReference type="OrthoDB" id="5512931at2"/>
<evidence type="ECO:0000313" key="2">
    <source>
        <dbReference type="Proteomes" id="UP000217289"/>
    </source>
</evidence>